<organism evidence="6 7">
    <name type="scientific">Kribbella jejuensis</name>
    <dbReference type="NCBI Taxonomy" id="236068"/>
    <lineage>
        <taxon>Bacteria</taxon>
        <taxon>Bacillati</taxon>
        <taxon>Actinomycetota</taxon>
        <taxon>Actinomycetes</taxon>
        <taxon>Propionibacteriales</taxon>
        <taxon>Kribbellaceae</taxon>
        <taxon>Kribbella</taxon>
    </lineage>
</organism>
<dbReference type="Gene3D" id="1.10.357.10">
    <property type="entry name" value="Tetracycline Repressor, domain 2"/>
    <property type="match status" value="1"/>
</dbReference>
<dbReference type="PROSITE" id="PS50977">
    <property type="entry name" value="HTH_TETR_2"/>
    <property type="match status" value="1"/>
</dbReference>
<evidence type="ECO:0000256" key="2">
    <source>
        <dbReference type="ARBA" id="ARBA00023125"/>
    </source>
</evidence>
<keyword evidence="7" id="KW-1185">Reference proteome</keyword>
<evidence type="ECO:0000313" key="6">
    <source>
        <dbReference type="EMBL" id="TQJ11521.1"/>
    </source>
</evidence>
<dbReference type="GO" id="GO:0045892">
    <property type="term" value="P:negative regulation of DNA-templated transcription"/>
    <property type="evidence" value="ECO:0007669"/>
    <property type="project" value="InterPro"/>
</dbReference>
<evidence type="ECO:0000256" key="4">
    <source>
        <dbReference type="PROSITE-ProRule" id="PRU00335"/>
    </source>
</evidence>
<proteinExistence type="predicted"/>
<dbReference type="Gene3D" id="1.10.10.60">
    <property type="entry name" value="Homeodomain-like"/>
    <property type="match status" value="1"/>
</dbReference>
<dbReference type="GO" id="GO:0000976">
    <property type="term" value="F:transcription cis-regulatory region binding"/>
    <property type="evidence" value="ECO:0007669"/>
    <property type="project" value="TreeGrafter"/>
</dbReference>
<evidence type="ECO:0000256" key="3">
    <source>
        <dbReference type="ARBA" id="ARBA00023163"/>
    </source>
</evidence>
<dbReference type="PANTHER" id="PTHR30055:SF151">
    <property type="entry name" value="TRANSCRIPTIONAL REGULATORY PROTEIN"/>
    <property type="match status" value="1"/>
</dbReference>
<dbReference type="Pfam" id="PF02909">
    <property type="entry name" value="TetR_C_1"/>
    <property type="match status" value="1"/>
</dbReference>
<sequence>MSVIWERPEPSERRRPSPLSRERIVRAAIELADASDLEAVSLRKVAAALDAGPMRLYRYVDTKDELLELMVDAVYGELPPPSGETWDAVLRSIATGIRDLALRHEWFADLLGSRPRFGPATLAHTEASLSALRSTGLDDLDALTGALETLNVYLVGAVRKEITERRAERASGLDRREFQRATGPYLARMFATGNYPVLSEWVHDARHRTASEVFDLGLDYLIDGIRNRLPR</sequence>
<keyword evidence="1" id="KW-0805">Transcription regulation</keyword>
<gene>
    <name evidence="6" type="ORF">FB475_4438</name>
</gene>
<dbReference type="PANTHER" id="PTHR30055">
    <property type="entry name" value="HTH-TYPE TRANSCRIPTIONAL REGULATOR RUTR"/>
    <property type="match status" value="1"/>
</dbReference>
<dbReference type="OrthoDB" id="2570341at2"/>
<dbReference type="InterPro" id="IPR004111">
    <property type="entry name" value="Repressor_TetR_C"/>
</dbReference>
<accession>A0A542E856</accession>
<evidence type="ECO:0000313" key="7">
    <source>
        <dbReference type="Proteomes" id="UP000316298"/>
    </source>
</evidence>
<keyword evidence="2 4" id="KW-0238">DNA-binding</keyword>
<protein>
    <submittedName>
        <fullName evidence="6">TetR family transcriptional regulator</fullName>
    </submittedName>
</protein>
<dbReference type="InterPro" id="IPR001647">
    <property type="entry name" value="HTH_TetR"/>
</dbReference>
<reference evidence="6 7" key="1">
    <citation type="submission" date="2019-06" db="EMBL/GenBank/DDBJ databases">
        <title>Sequencing the genomes of 1000 actinobacteria strains.</title>
        <authorList>
            <person name="Klenk H.-P."/>
        </authorList>
    </citation>
    <scope>NUCLEOTIDE SEQUENCE [LARGE SCALE GENOMIC DNA]</scope>
    <source>
        <strain evidence="6 7">DSM 17305</strain>
    </source>
</reference>
<name>A0A542E856_9ACTN</name>
<feature type="domain" description="HTH tetR-type" evidence="5">
    <location>
        <begin position="18"/>
        <end position="78"/>
    </location>
</feature>
<dbReference type="SUPFAM" id="SSF46689">
    <property type="entry name" value="Homeodomain-like"/>
    <property type="match status" value="1"/>
</dbReference>
<dbReference type="EMBL" id="VFMM01000002">
    <property type="protein sequence ID" value="TQJ11521.1"/>
    <property type="molecule type" value="Genomic_DNA"/>
</dbReference>
<dbReference type="RefSeq" id="WP_141858466.1">
    <property type="nucleotide sequence ID" value="NZ_BAAAKA010000030.1"/>
</dbReference>
<dbReference type="InterPro" id="IPR050109">
    <property type="entry name" value="HTH-type_TetR-like_transc_reg"/>
</dbReference>
<dbReference type="GO" id="GO:0003700">
    <property type="term" value="F:DNA-binding transcription factor activity"/>
    <property type="evidence" value="ECO:0007669"/>
    <property type="project" value="TreeGrafter"/>
</dbReference>
<comment type="caution">
    <text evidence="6">The sequence shown here is derived from an EMBL/GenBank/DDBJ whole genome shotgun (WGS) entry which is preliminary data.</text>
</comment>
<dbReference type="SUPFAM" id="SSF48498">
    <property type="entry name" value="Tetracyclin repressor-like, C-terminal domain"/>
    <property type="match status" value="1"/>
</dbReference>
<keyword evidence="3" id="KW-0804">Transcription</keyword>
<evidence type="ECO:0000259" key="5">
    <source>
        <dbReference type="PROSITE" id="PS50977"/>
    </source>
</evidence>
<dbReference type="AlphaFoldDB" id="A0A542E856"/>
<evidence type="ECO:0000256" key="1">
    <source>
        <dbReference type="ARBA" id="ARBA00023015"/>
    </source>
</evidence>
<dbReference type="InterPro" id="IPR009057">
    <property type="entry name" value="Homeodomain-like_sf"/>
</dbReference>
<dbReference type="Proteomes" id="UP000316298">
    <property type="component" value="Unassembled WGS sequence"/>
</dbReference>
<feature type="DNA-binding region" description="H-T-H motif" evidence="4">
    <location>
        <begin position="41"/>
        <end position="60"/>
    </location>
</feature>
<dbReference type="InterPro" id="IPR036271">
    <property type="entry name" value="Tet_transcr_reg_TetR-rel_C_sf"/>
</dbReference>